<feature type="region of interest" description="Disordered" evidence="1">
    <location>
        <begin position="1"/>
        <end position="20"/>
    </location>
</feature>
<dbReference type="AlphaFoldDB" id="A0A0H3ZW48"/>
<organism evidence="2">
    <name type="scientific">Enterovibrio sp. FF_113</name>
    <dbReference type="NCBI Taxonomy" id="1660266"/>
    <lineage>
        <taxon>Bacteria</taxon>
        <taxon>Pseudomonadati</taxon>
        <taxon>Pseudomonadota</taxon>
        <taxon>Gammaproteobacteria</taxon>
        <taxon>Vibrionales</taxon>
        <taxon>Vibrionaceae</taxon>
        <taxon>Enterovibrio</taxon>
    </lineage>
</organism>
<dbReference type="EMBL" id="KP795616">
    <property type="protein sequence ID" value="AKN38802.1"/>
    <property type="molecule type" value="Genomic_DNA"/>
</dbReference>
<reference evidence="2" key="1">
    <citation type="journal article" date="2015" name="MBio">
        <title>Eco-Evolutionary Dynamics of Episomes among Ecologically Cohesive Bacterial Populations.</title>
        <authorList>
            <person name="Xue H."/>
            <person name="Cordero O.X."/>
            <person name="Camas F.M."/>
            <person name="Trimble W."/>
            <person name="Meyer F."/>
            <person name="Guglielmini J."/>
            <person name="Rocha E.P."/>
            <person name="Polz M.F."/>
        </authorList>
    </citation>
    <scope>NUCLEOTIDE SEQUENCE</scope>
    <source>
        <strain evidence="2">FF_113</strain>
    </source>
</reference>
<name>A0A0H3ZW48_9GAMM</name>
<sequence>MRLSHKRKVRSKKGIGQAAWEARQKRRLRRVRPVVWIVPNRIGKTSKFWSARQEMARIMLTNRDPAAVHLSDKVTVSDHDLVSGAQAEPKPKAPRFTDRLVNGFKRFFGVSA</sequence>
<protein>
    <submittedName>
        <fullName evidence="2">Uncharacterized protein</fullName>
    </submittedName>
</protein>
<feature type="compositionally biased region" description="Basic residues" evidence="1">
    <location>
        <begin position="1"/>
        <end position="13"/>
    </location>
</feature>
<proteinExistence type="predicted"/>
<evidence type="ECO:0000313" key="2">
    <source>
        <dbReference type="EMBL" id="AKN38802.1"/>
    </source>
</evidence>
<evidence type="ECO:0000256" key="1">
    <source>
        <dbReference type="SAM" id="MobiDB-lite"/>
    </source>
</evidence>
<accession>A0A0H3ZW48</accession>